<evidence type="ECO:0000256" key="5">
    <source>
        <dbReference type="ARBA" id="ARBA00022801"/>
    </source>
</evidence>
<evidence type="ECO:0000259" key="8">
    <source>
        <dbReference type="Pfam" id="PF17917"/>
    </source>
</evidence>
<dbReference type="GO" id="GO:0004519">
    <property type="term" value="F:endonuclease activity"/>
    <property type="evidence" value="ECO:0007669"/>
    <property type="project" value="UniProtKB-KW"/>
</dbReference>
<reference evidence="10 11" key="1">
    <citation type="journal article" date="2020" name="G3 (Bethesda)">
        <title>Improved Reference Genome for Cyclotella cryptica CCMP332, a Model for Cell Wall Morphogenesis, Salinity Adaptation, and Lipid Production in Diatoms (Bacillariophyta).</title>
        <authorList>
            <person name="Roberts W.R."/>
            <person name="Downey K.M."/>
            <person name="Ruck E.C."/>
            <person name="Traller J.C."/>
            <person name="Alverson A.J."/>
        </authorList>
    </citation>
    <scope>NUCLEOTIDE SEQUENCE [LARGE SCALE GENOMIC DNA]</scope>
    <source>
        <strain evidence="10 11">CCMP332</strain>
    </source>
</reference>
<evidence type="ECO:0000256" key="7">
    <source>
        <dbReference type="SAM" id="MobiDB-lite"/>
    </source>
</evidence>
<feature type="region of interest" description="Disordered" evidence="7">
    <location>
        <begin position="313"/>
        <end position="334"/>
    </location>
</feature>
<evidence type="ECO:0000256" key="3">
    <source>
        <dbReference type="ARBA" id="ARBA00022722"/>
    </source>
</evidence>
<dbReference type="Pfam" id="PF17921">
    <property type="entry name" value="Integrase_H2C2"/>
    <property type="match status" value="1"/>
</dbReference>
<dbReference type="PANTHER" id="PTHR37984">
    <property type="entry name" value="PROTEIN CBG26694"/>
    <property type="match status" value="1"/>
</dbReference>
<evidence type="ECO:0000256" key="2">
    <source>
        <dbReference type="ARBA" id="ARBA00022695"/>
    </source>
</evidence>
<dbReference type="Gene3D" id="1.10.340.70">
    <property type="match status" value="1"/>
</dbReference>
<comment type="caution">
    <text evidence="10">The sequence shown here is derived from an EMBL/GenBank/DDBJ whole genome shotgun (WGS) entry which is preliminary data.</text>
</comment>
<evidence type="ECO:0000259" key="9">
    <source>
        <dbReference type="Pfam" id="PF17921"/>
    </source>
</evidence>
<feature type="domain" description="Reverse transcriptase RNase H-like" evidence="8">
    <location>
        <begin position="899"/>
        <end position="1017"/>
    </location>
</feature>
<keyword evidence="6" id="KW-0695">RNA-directed DNA polymerase</keyword>
<dbReference type="Gene3D" id="3.30.70.270">
    <property type="match status" value="2"/>
</dbReference>
<evidence type="ECO:0000256" key="4">
    <source>
        <dbReference type="ARBA" id="ARBA00022759"/>
    </source>
</evidence>
<dbReference type="Proteomes" id="UP001516023">
    <property type="component" value="Unassembled WGS sequence"/>
</dbReference>
<evidence type="ECO:0000313" key="10">
    <source>
        <dbReference type="EMBL" id="KAL3802962.1"/>
    </source>
</evidence>
<evidence type="ECO:0000313" key="11">
    <source>
        <dbReference type="Proteomes" id="UP001516023"/>
    </source>
</evidence>
<feature type="compositionally biased region" description="Low complexity" evidence="7">
    <location>
        <begin position="319"/>
        <end position="334"/>
    </location>
</feature>
<organism evidence="10 11">
    <name type="scientific">Cyclotella cryptica</name>
    <dbReference type="NCBI Taxonomy" id="29204"/>
    <lineage>
        <taxon>Eukaryota</taxon>
        <taxon>Sar</taxon>
        <taxon>Stramenopiles</taxon>
        <taxon>Ochrophyta</taxon>
        <taxon>Bacillariophyta</taxon>
        <taxon>Coscinodiscophyceae</taxon>
        <taxon>Thalassiosirophycidae</taxon>
        <taxon>Stephanodiscales</taxon>
        <taxon>Stephanodiscaceae</taxon>
        <taxon>Cyclotella</taxon>
    </lineage>
</organism>
<keyword evidence="2" id="KW-0548">Nucleotidyltransferase</keyword>
<keyword evidence="4" id="KW-0255">Endonuclease</keyword>
<gene>
    <name evidence="10" type="ORF">HJC23_011585</name>
</gene>
<dbReference type="Pfam" id="PF17917">
    <property type="entry name" value="RT_RNaseH"/>
    <property type="match status" value="1"/>
</dbReference>
<dbReference type="GO" id="GO:0003964">
    <property type="term" value="F:RNA-directed DNA polymerase activity"/>
    <property type="evidence" value="ECO:0007669"/>
    <property type="project" value="UniProtKB-KW"/>
</dbReference>
<name>A0ABD3QRA2_9STRA</name>
<protein>
    <submittedName>
        <fullName evidence="10">Uncharacterized protein</fullName>
    </submittedName>
</protein>
<dbReference type="InterPro" id="IPR043502">
    <property type="entry name" value="DNA/RNA_pol_sf"/>
</dbReference>
<feature type="region of interest" description="Disordered" evidence="7">
    <location>
        <begin position="1064"/>
        <end position="1084"/>
    </location>
</feature>
<dbReference type="PANTHER" id="PTHR37984:SF5">
    <property type="entry name" value="PROTEIN NYNRIN-LIKE"/>
    <property type="match status" value="1"/>
</dbReference>
<keyword evidence="1" id="KW-0808">Transferase</keyword>
<feature type="non-terminal residue" evidence="10">
    <location>
        <position position="1"/>
    </location>
</feature>
<evidence type="ECO:0000256" key="1">
    <source>
        <dbReference type="ARBA" id="ARBA00022679"/>
    </source>
</evidence>
<accession>A0ABD3QRA2</accession>
<keyword evidence="3" id="KW-0540">Nuclease</keyword>
<feature type="domain" description="Integrase zinc-binding" evidence="9">
    <location>
        <begin position="1596"/>
        <end position="1643"/>
    </location>
</feature>
<keyword evidence="5" id="KW-0378">Hydrolase</keyword>
<keyword evidence="11" id="KW-1185">Reference proteome</keyword>
<dbReference type="InterPro" id="IPR041373">
    <property type="entry name" value="RT_RNaseH"/>
</dbReference>
<dbReference type="InterPro" id="IPR043128">
    <property type="entry name" value="Rev_trsase/Diguanyl_cyclase"/>
</dbReference>
<dbReference type="EMBL" id="JABMIG020000016">
    <property type="protein sequence ID" value="KAL3802962.1"/>
    <property type="molecule type" value="Genomic_DNA"/>
</dbReference>
<dbReference type="SUPFAM" id="SSF56672">
    <property type="entry name" value="DNA/RNA polymerases"/>
    <property type="match status" value="1"/>
</dbReference>
<dbReference type="GO" id="GO:0016787">
    <property type="term" value="F:hydrolase activity"/>
    <property type="evidence" value="ECO:0007669"/>
    <property type="project" value="UniProtKB-KW"/>
</dbReference>
<dbReference type="InterPro" id="IPR041588">
    <property type="entry name" value="Integrase_H2C2"/>
</dbReference>
<evidence type="ECO:0000256" key="6">
    <source>
        <dbReference type="ARBA" id="ARBA00022918"/>
    </source>
</evidence>
<proteinExistence type="predicted"/>
<dbReference type="InterPro" id="IPR050951">
    <property type="entry name" value="Retrovirus_Pol_polyprotein"/>
</dbReference>
<sequence length="2216" mass="250806">TAEFRDQVLVPSGVGGPCGLLPPALGSTECTIDEINKWQQLQFKIASAAQDSIYHKLREHLAPGFSATAFATCEKITMAFQDEDGNSVSLTVLEYYNALLQGAVTFLEDESFQYNLANHFVNHLERNVRDMFEETCTDHLSFSDLSRDAQLQQLQKYLLIATRCEKKLSQTKDFVKKTIGDTHSFMSKVMSAMGMNVPEDASDGPTFLSAAEKTLQRYKDGKRNGHRELSPPTDECWGCKGPHRYRDKHTKEIICPNKDARGVAERAARMHKEYLEAIRSRRKGWVPKDKIKFSQLSPSQKEAGRQYFLRQAQELSPKTPTSASTVSSLSSAPTHSHGRAYVVLPILHSTDKRHECKPILPVQIDRQLPHITLVLGTMDTALENCPMIRCLFDTGACLSSGYAGFWLPILKAHPECIADLFTSDNGDYTPIILGGVVTGNDGDMSRHTTQLNLVVRLKLRYETTTHQPITHTIAIGSHVGVNTVLGKTFIKSLHCHYDATSSVVEAKLLNVAPFPVTDMFPQRYDCTDKVSQSSGRPAKNYSSIVSILDRIHDTMLTSVVPATPSYSNVDHSSIIRKRPHNVIGPDDSSTGYATYLSDNTDALPAARIRVERRRKGRRKPNVYLDDRGHPDWQQSWEWIEEGSYGKLLSRQKRLHPMRDTLDPTFNVPFDDARDSQYLRDNLRIAHLSVDRQNQIIALIKCKWGVFRPEGMSIPVLDYECNIDTGTAPPVRSKAVNFGPREREIMQPMIDNTGTKIIVDDIHSRGVDWDTSLRYFECQLDVCLRRRLSLNLKKCHLFSPRFEFVGHDIAEDGNHPAQSKFDLVRNWPQPRIVRDVASLLGFCMFYSCYIPWLEVRCKDLRLLCQQDYNTVLTSSMWTPSCQSQWDFMKQSILSDPTTTAKRFYLKTDFAQVGMGYVGCQPDNDDASLAAMHREVCGGVGSPPRLKPICMGSRRNKGYETRLHSHLGEAFTLDWAINTNRLYTWGQRFTAINDCYSLKFVLSYEGNNSVILRVQMRLQLWAMDIVHRTRDFNVDSDYMSKLAHSTTFDPLLSKYLQSAAELRSKYPPPDGELTPDTMPGYRKPRKSITVSPPDIDCIPSITIDGVPVDTEAQHVSSLFHSISVQQELFFDSISVYPITYVSSSHPIPQLITTRSQARRLTLPEHITPDTPQPLQNHDVPSAARQLTRYHGIVVGLGGGHLAHALSSETLPIQYLAASDPDNAARSLFQDFLHIPHIFSTSHDLLQWVLTANNIYVDFFIAHCPSSISTQQRSQWFRTIASLIINCRCRHGLQLFCLLTPSKLEGIHIPSSFHETLKQDLWITSTTSLQFPTFGDSIDDTATALLGVHRSTQSSVDALYINTPPQARCRTIHDLIHTPFNESHYAVSFARSHMNRMSANDTLVAIDPVPVPPPTSRYHSTRLYNLLPVKCEHDTTIGAGVFDTSHLFPPLDPQNDNLFGQSFGIEFDCMDATTCQAHFSIRGFGYSDQLTRKLAERSYFHLLLDGIPALTSSAILNCIVHRLRDIRDGSIPVDESTPFAAAAATAQVLFNGATGISLPDTDTWIRAYADDPETALIRHMIENPHTINKASLSKLHYVAFHANPIGGHFNAYRTFSHIRLRFFWPKMYHYISDLVHKCAACRLSNATLRKSSELVYNFPATEPMSVMHVDCYTAGHLRTYDNITCYMVGACNMTAFGLLEGITEPNSTTFAAAIMRFQLCHGFFHTMVLDKDSKFYATFRDTARLLKLNTHTLSRANHNPMLIFNSEHSSDPRVAHEGLHMAMYAWNCAPVAGTDISRCLMVTGREWRFPLDYSTGAHLELISRPKLVNSFARRQALILEASRKLGRILIDEHRAYHRELINSLRPDPKLFEPGDYVFSRRTVQSSAKHVRVGKLEFACTGPWVVLRRLKGTSYECKHTVSEKIDKFHASHLSPVPPGLVPFAPIDGPDHRLSWSHHEHSDRSLHFPSLWELNSELHDWDDHDTDTLIDDIHPLPPSDTISFLAMPPSPSQLAASIIKSTSRLFFISWQLPSVPRREWHLVCVDLPSSLSLNPNCLSDGRYLVQFFICHPKDKLQHPRNQRWWLEYHAASTVARLHQGDYHILRPDSYAPIYAKELNLHPYCQWVNLFHHATYIHGPFEFATINGRKTRDRISTSDWDILSQSSTRYDDAPPDLTRRDFTGIQFSRNYHTVLSDPTVRDRVVATHFLSPELPFPIPHGL</sequence>